<feature type="region of interest" description="Disordered" evidence="9">
    <location>
        <begin position="296"/>
        <end position="330"/>
    </location>
</feature>
<dbReference type="PROSITE" id="PS51384">
    <property type="entry name" value="FAD_FR"/>
    <property type="match status" value="1"/>
</dbReference>
<dbReference type="NCBIfam" id="NF007964">
    <property type="entry name" value="PRK10684.1"/>
    <property type="match status" value="1"/>
</dbReference>
<dbReference type="Gene3D" id="2.40.30.10">
    <property type="entry name" value="Translation factors"/>
    <property type="match status" value="1"/>
</dbReference>
<evidence type="ECO:0000256" key="7">
    <source>
        <dbReference type="ARBA" id="ARBA00023004"/>
    </source>
</evidence>
<dbReference type="Proteomes" id="UP000030106">
    <property type="component" value="Unassembled WGS sequence"/>
</dbReference>
<organism evidence="11 12">
    <name type="scientific">Beauveria bassiana D1-5</name>
    <dbReference type="NCBI Taxonomy" id="1245745"/>
    <lineage>
        <taxon>Eukaryota</taxon>
        <taxon>Fungi</taxon>
        <taxon>Dikarya</taxon>
        <taxon>Ascomycota</taxon>
        <taxon>Pezizomycotina</taxon>
        <taxon>Sordariomycetes</taxon>
        <taxon>Hypocreomycetidae</taxon>
        <taxon>Hypocreales</taxon>
        <taxon>Cordycipitaceae</taxon>
        <taxon>Beauveria</taxon>
    </lineage>
</organism>
<dbReference type="SUPFAM" id="SSF54292">
    <property type="entry name" value="2Fe-2S ferredoxin-like"/>
    <property type="match status" value="1"/>
</dbReference>
<dbReference type="EMBL" id="ANFO01000219">
    <property type="protein sequence ID" value="KGQ11383.1"/>
    <property type="molecule type" value="Genomic_DNA"/>
</dbReference>
<dbReference type="PANTHER" id="PTHR47354">
    <property type="entry name" value="NADH OXIDOREDUCTASE HCR"/>
    <property type="match status" value="1"/>
</dbReference>
<dbReference type="InterPro" id="IPR008333">
    <property type="entry name" value="Cbr1-like_FAD-bd_dom"/>
</dbReference>
<dbReference type="InterPro" id="IPR001433">
    <property type="entry name" value="OxRdtase_FAD/NAD-bd"/>
</dbReference>
<comment type="caution">
    <text evidence="11">The sequence shown here is derived from an EMBL/GenBank/DDBJ whole genome shotgun (WGS) entry which is preliminary data.</text>
</comment>
<keyword evidence="2" id="KW-0285">Flavoprotein</keyword>
<keyword evidence="4" id="KW-0479">Metal-binding</keyword>
<dbReference type="Pfam" id="PF00175">
    <property type="entry name" value="NAD_binding_1"/>
    <property type="match status" value="1"/>
</dbReference>
<evidence type="ECO:0000256" key="8">
    <source>
        <dbReference type="ARBA" id="ARBA00023014"/>
    </source>
</evidence>
<feature type="compositionally biased region" description="Polar residues" evidence="9">
    <location>
        <begin position="319"/>
        <end position="330"/>
    </location>
</feature>
<keyword evidence="3" id="KW-0001">2Fe-2S</keyword>
<evidence type="ECO:0000259" key="10">
    <source>
        <dbReference type="PROSITE" id="PS51384"/>
    </source>
</evidence>
<feature type="domain" description="FAD-binding FR-type" evidence="10">
    <location>
        <begin position="7"/>
        <end position="107"/>
    </location>
</feature>
<dbReference type="InterPro" id="IPR036010">
    <property type="entry name" value="2Fe-2S_ferredoxin-like_sf"/>
</dbReference>
<dbReference type="GO" id="GO:0016491">
    <property type="term" value="F:oxidoreductase activity"/>
    <property type="evidence" value="ECO:0007669"/>
    <property type="project" value="UniProtKB-KW"/>
</dbReference>
<evidence type="ECO:0000256" key="1">
    <source>
        <dbReference type="ARBA" id="ARBA00001974"/>
    </source>
</evidence>
<dbReference type="InterPro" id="IPR039261">
    <property type="entry name" value="FNR_nucleotide-bd"/>
</dbReference>
<accession>A0A0A2VUS3</accession>
<dbReference type="GO" id="GO:0051537">
    <property type="term" value="F:2 iron, 2 sulfur cluster binding"/>
    <property type="evidence" value="ECO:0007669"/>
    <property type="project" value="UniProtKB-KW"/>
</dbReference>
<dbReference type="Pfam" id="PF00970">
    <property type="entry name" value="FAD_binding_6"/>
    <property type="match status" value="1"/>
</dbReference>
<proteinExistence type="predicted"/>
<evidence type="ECO:0000256" key="3">
    <source>
        <dbReference type="ARBA" id="ARBA00022714"/>
    </source>
</evidence>
<dbReference type="STRING" id="1245745.A0A0A2VUS3"/>
<dbReference type="PRINTS" id="PR00409">
    <property type="entry name" value="PHDIOXRDTASE"/>
</dbReference>
<keyword evidence="6" id="KW-0560">Oxidoreductase</keyword>
<dbReference type="Gene3D" id="3.40.50.80">
    <property type="entry name" value="Nucleotide-binding domain of ferredoxin-NADP reductase (FNR) module"/>
    <property type="match status" value="1"/>
</dbReference>
<evidence type="ECO:0000256" key="2">
    <source>
        <dbReference type="ARBA" id="ARBA00022630"/>
    </source>
</evidence>
<dbReference type="InterPro" id="IPR017927">
    <property type="entry name" value="FAD-bd_FR_type"/>
</dbReference>
<reference evidence="11 12" key="1">
    <citation type="submission" date="2012-10" db="EMBL/GenBank/DDBJ databases">
        <title>Genome sequencing and analysis of entomopathogenic fungi Beauveria bassiana D1-5.</title>
        <authorList>
            <person name="Li Q."/>
            <person name="Wang L."/>
            <person name="Zhang Z."/>
            <person name="Wang Q."/>
            <person name="Ren J."/>
            <person name="Wang M."/>
            <person name="Xu W."/>
            <person name="Wang J."/>
            <person name="Lu Y."/>
            <person name="Du Q."/>
            <person name="Sun Z."/>
        </authorList>
    </citation>
    <scope>NUCLEOTIDE SEQUENCE [LARGE SCALE GENOMIC DNA]</scope>
    <source>
        <strain evidence="11 12">D1-5</strain>
    </source>
</reference>
<evidence type="ECO:0000256" key="4">
    <source>
        <dbReference type="ARBA" id="ARBA00022723"/>
    </source>
</evidence>
<comment type="cofactor">
    <cofactor evidence="1">
        <name>FAD</name>
        <dbReference type="ChEBI" id="CHEBI:57692"/>
    </cofactor>
</comment>
<dbReference type="InterPro" id="IPR050415">
    <property type="entry name" value="MRET"/>
</dbReference>
<evidence type="ECO:0000313" key="12">
    <source>
        <dbReference type="Proteomes" id="UP000030106"/>
    </source>
</evidence>
<evidence type="ECO:0000313" key="11">
    <source>
        <dbReference type="EMBL" id="KGQ11383.1"/>
    </source>
</evidence>
<dbReference type="CDD" id="cd06215">
    <property type="entry name" value="FNR_iron_sulfur_binding_1"/>
    <property type="match status" value="1"/>
</dbReference>
<evidence type="ECO:0000256" key="5">
    <source>
        <dbReference type="ARBA" id="ARBA00022827"/>
    </source>
</evidence>
<dbReference type="GO" id="GO:0046872">
    <property type="term" value="F:metal ion binding"/>
    <property type="evidence" value="ECO:0007669"/>
    <property type="project" value="UniProtKB-KW"/>
</dbReference>
<dbReference type="AlphaFoldDB" id="A0A0A2VUS3"/>
<keyword evidence="8" id="KW-0411">Iron-sulfur</keyword>
<evidence type="ECO:0000256" key="9">
    <source>
        <dbReference type="SAM" id="MobiDB-lite"/>
    </source>
</evidence>
<dbReference type="SUPFAM" id="SSF52343">
    <property type="entry name" value="Ferredoxin reductase-like, C-terminal NADP-linked domain"/>
    <property type="match status" value="1"/>
</dbReference>
<keyword evidence="5" id="KW-0274">FAD</keyword>
<dbReference type="PANTHER" id="PTHR47354:SF6">
    <property type="entry name" value="NADH OXIDOREDUCTASE HCR"/>
    <property type="match status" value="1"/>
</dbReference>
<protein>
    <submittedName>
        <fullName evidence="11">NADH oxidoreductase hcr</fullName>
    </submittedName>
</protein>
<evidence type="ECO:0000256" key="6">
    <source>
        <dbReference type="ARBA" id="ARBA00023002"/>
    </source>
</evidence>
<name>A0A0A2VUS3_BEABA</name>
<sequence>MTMPTPLCPYRMQVHHIHRETPDVWTLSLINHDFYPYQAGQYALVSIRNGSETLRAYTISSTPGLSEFITLTVRRIAGGAGSEWLTGEVKVGDYLWLSEAQGEFSCENLSSENYLLMAAGCGVTPIMAMRRWLAKHRPQADVQVIYNVRSPQDVIFADEWRHYPVTLVAENNATHGFIAGRLSREILAAVPEIASRTVMTCGPAPYMTLVEQEVKALGVKEFYQEVFFTPSAAPSTDGLKFTTLQPVREFYSPVGSTLLAALESNGVPVNAACRAGRAEEKVHQAFNAPCPGFIQHKGFSHAHQQPGHNHRARQPKRGQPSQDPQNNQQRRNYLAQQHAVGDKLRDTMRGQHSFNAAHTAKQLMQAVEQHQAAYRQAQQKFSQIVFI</sequence>
<dbReference type="HOGENOM" id="CLU_003827_14_3_1"/>
<dbReference type="SUPFAM" id="SSF63380">
    <property type="entry name" value="Riboflavin synthase domain-like"/>
    <property type="match status" value="1"/>
</dbReference>
<gene>
    <name evidence="11" type="ORF">BBAD15_g2871</name>
</gene>
<dbReference type="InterPro" id="IPR017938">
    <property type="entry name" value="Riboflavin_synthase-like_b-brl"/>
</dbReference>
<keyword evidence="7" id="KW-0408">Iron</keyword>